<dbReference type="SUPFAM" id="SSF53756">
    <property type="entry name" value="UDP-Glycosyltransferase/glycogen phosphorylase"/>
    <property type="match status" value="1"/>
</dbReference>
<evidence type="ECO:0000313" key="2">
    <source>
        <dbReference type="Proteomes" id="UP000001175"/>
    </source>
</evidence>
<sequence length="361" mass="41290">MPYLERLRQIQMTTAGDRPFDLWLLLPTEREVKAHELRSLVGSGCHLSRSLWPLRYLRANPQQSVGLFCLDHQLFPEAHRLGIRVARWLRQQGVTTICSQHGGTDAESLASLASSASETLLIWGHYAEQVLRDRYHWQPLQLKVVGNPLHDRLFTIPKPTQPDFDQPLILVATTLQREYDDRPNSQQCYRDYLRCLFSALESINGRVMIKRHPRDPQQPDLYAEVLTEFPALQQRTTLLWSQDQPDTYRLLQQADLVISRASTVLEEADMLGKATIAFDLFPNGPASRYLHLQAFPNFQWIAGSETTSLTTAIQTALATPQLQTDQDRDRCIAAFSDRLDGRSVERGVAVILEQLQRQPKL</sequence>
<dbReference type="Proteomes" id="UP000001175">
    <property type="component" value="Chromosome"/>
</dbReference>
<name>A0A0H3K7B9_SYNP6</name>
<accession>A0A0H3K7B9</accession>
<protein>
    <submittedName>
        <fullName evidence="1">Uncharacterized protein</fullName>
    </submittedName>
</protein>
<dbReference type="EMBL" id="AP008231">
    <property type="protein sequence ID" value="BAD80004.1"/>
    <property type="molecule type" value="Genomic_DNA"/>
</dbReference>
<dbReference type="InterPro" id="IPR043148">
    <property type="entry name" value="TagF_C"/>
</dbReference>
<dbReference type="Gene3D" id="3.40.50.12580">
    <property type="match status" value="1"/>
</dbReference>
<dbReference type="KEGG" id="syc:syc1814_d"/>
<organism evidence="1 2">
    <name type="scientific">Synechococcus sp. (strain ATCC 27144 / PCC 6301 / SAUG 1402/1)</name>
    <name type="common">Anacystis nidulans</name>
    <dbReference type="NCBI Taxonomy" id="269084"/>
    <lineage>
        <taxon>Bacteria</taxon>
        <taxon>Bacillati</taxon>
        <taxon>Cyanobacteriota</taxon>
        <taxon>Cyanophyceae</taxon>
        <taxon>Synechococcales</taxon>
        <taxon>Synechococcaceae</taxon>
        <taxon>Synechococcus</taxon>
    </lineage>
</organism>
<reference evidence="1 2" key="1">
    <citation type="journal article" date="2007" name="Photosyn. Res.">
        <title>Complete nucleotide sequence of the freshwater unicellular cyanobacterium Synechococcus elongatus PCC 6301 chromosome: gene content and organization.</title>
        <authorList>
            <person name="Sugita C."/>
            <person name="Ogata K."/>
            <person name="Shikata M."/>
            <person name="Jikuya H."/>
            <person name="Takano J."/>
            <person name="Furumichi M."/>
            <person name="Kanehisa M."/>
            <person name="Omata T."/>
            <person name="Sugiura M."/>
            <person name="Sugita M."/>
        </authorList>
    </citation>
    <scope>NUCLEOTIDE SEQUENCE [LARGE SCALE GENOMIC DNA]</scope>
    <source>
        <strain evidence="2">ATCC 27144 / PCC 6301 / SAUG 1402/1</strain>
    </source>
</reference>
<gene>
    <name evidence="1" type="ordered locus">syc1814_d</name>
</gene>
<dbReference type="AlphaFoldDB" id="A0A0H3K7B9"/>
<proteinExistence type="predicted"/>
<evidence type="ECO:0000313" key="1">
    <source>
        <dbReference type="EMBL" id="BAD80004.1"/>
    </source>
</evidence>
<dbReference type="eggNOG" id="COG1887">
    <property type="taxonomic scope" value="Bacteria"/>
</dbReference>